<dbReference type="PANTHER" id="PTHR40446">
    <property type="entry name" value="N-ACETYLGLUCOSAMINE-1-PHOSPHODIESTER ALPHA-N-ACETYLGLUCOSAMINIDASE"/>
    <property type="match status" value="1"/>
</dbReference>
<dbReference type="KEGG" id="bda:FSZ17_21535"/>
<dbReference type="Gene3D" id="2.60.120.430">
    <property type="entry name" value="Galactose-binding lectin"/>
    <property type="match status" value="1"/>
</dbReference>
<name>A0A5B8Z9P6_CYTDA</name>
<evidence type="ECO:0000259" key="2">
    <source>
        <dbReference type="Pfam" id="PF09992"/>
    </source>
</evidence>
<dbReference type="Proteomes" id="UP000321555">
    <property type="component" value="Chromosome"/>
</dbReference>
<dbReference type="Pfam" id="PF09992">
    <property type="entry name" value="NAGPA"/>
    <property type="match status" value="1"/>
</dbReference>
<evidence type="ECO:0000256" key="1">
    <source>
        <dbReference type="SAM" id="SignalP"/>
    </source>
</evidence>
<protein>
    <recommendedName>
        <fullName evidence="2">Phosphodiester glycosidase domain-containing protein</fullName>
    </recommendedName>
</protein>
<feature type="signal peptide" evidence="1">
    <location>
        <begin position="1"/>
        <end position="25"/>
    </location>
</feature>
<feature type="domain" description="Phosphodiester glycosidase" evidence="2">
    <location>
        <begin position="338"/>
        <end position="492"/>
    </location>
</feature>
<dbReference type="InterPro" id="IPR018711">
    <property type="entry name" value="NAGPA"/>
</dbReference>
<dbReference type="STRING" id="1742359.GCA_001439625_03202"/>
<evidence type="ECO:0000313" key="3">
    <source>
        <dbReference type="EMBL" id="QED49641.1"/>
    </source>
</evidence>
<keyword evidence="4" id="KW-1185">Reference proteome</keyword>
<dbReference type="AlphaFoldDB" id="A0A5B8Z9P6"/>
<dbReference type="PANTHER" id="PTHR40446:SF2">
    <property type="entry name" value="N-ACETYLGLUCOSAMINE-1-PHOSPHODIESTER ALPHA-N-ACETYLGLUCOSAMINIDASE"/>
    <property type="match status" value="1"/>
</dbReference>
<evidence type="ECO:0000313" key="4">
    <source>
        <dbReference type="Proteomes" id="UP000321555"/>
    </source>
</evidence>
<dbReference type="RefSeq" id="WP_057773008.1">
    <property type="nucleotide sequence ID" value="NZ_CP042593.1"/>
</dbReference>
<feature type="chain" id="PRO_5023120947" description="Phosphodiester glycosidase domain-containing protein" evidence="1">
    <location>
        <begin position="26"/>
        <end position="828"/>
    </location>
</feature>
<reference evidence="4" key="1">
    <citation type="submission" date="2019-08" db="EMBL/GenBank/DDBJ databases">
        <authorList>
            <person name="Zheng X."/>
        </authorList>
    </citation>
    <scope>NUCLEOTIDE SEQUENCE [LARGE SCALE GENOMIC DNA]</scope>
    <source>
        <strain evidence="4">FJAT-25496</strain>
    </source>
</reference>
<dbReference type="OrthoDB" id="9809781at2"/>
<sequence length="828" mass="89618">MSKKWFINVVVIAALIFGLYSPAQAQASEPKVYWDGLLMVKGQVGKIKVIKPINLWKREGNKLVFERVLKPGEQYRVYRYDNLYGGQYGLGGGYYITKMEGYVDYRTPSKKKLAELEAAYGGGGGTTKPIGNLSIGKVTQQQSKKLAPGVTETQLSVDSNRGKQKIFTVEYDGKTEKISLETALANDQLFGFETVKNQANGAQTGDKHVVAGINGDYFDKNGHPIDLMIQKGNILTTSQTPLDQLAVFGVTKDGKPLIGSPELKLSVQVNGQEPYKIDTVNRTRSANHLVLYTPEFASSTRTNELGTEVVVKIDSGQLNGHSVLTGTVVKVASNVGNESLNSGEFVLSGHNFASDFLHTIQEGDKVEVKAEFAQSEWNQVVEAISGRYHLVKNGSIVNQDVPGVHPRSAIGIKADGSVVTAVVDGRQSSHSVGLTLPEMASVMKDLGAINAFTFDGGGSSTMVTRDNGDDKVSVINKPSDGKERAVANSLLFISQWMKGPLQQLVVKPAEITLFAGATYKDLGITVKGMDMFYNAVPVTQPITFSSPALKKNADGSYTVSTALSNSEVAVSAGNLSSKVKLSIINSLDSIQVDEKDIIVEKNNVYKILPKGIYKGKTIITDPSLFKWSVTPNIGTINNKGEFKAGAANGTGVITVSHGKVSAKINVTVGTPEPILLEGFESGITNYKASGARYKSVKIEHDPAISKTGKHSIKLSYDFTGTTGTSGAYIDTVNPLAIKGSPKKIGMWVYGDGKGHWLRMQLKDGNNQDIQLDFTKNLDWTGWKYVEASLPQGLKTPLRIDVPVRYMETNDSNKNSGVIYIDQIQAVYK</sequence>
<gene>
    <name evidence="3" type="ORF">FSZ17_21535</name>
</gene>
<organism evidence="3 4">
    <name type="scientific">Cytobacillus dafuensis</name>
    <name type="common">Bacillus dafuensis</name>
    <dbReference type="NCBI Taxonomy" id="1742359"/>
    <lineage>
        <taxon>Bacteria</taxon>
        <taxon>Bacillati</taxon>
        <taxon>Bacillota</taxon>
        <taxon>Bacilli</taxon>
        <taxon>Bacillales</taxon>
        <taxon>Bacillaceae</taxon>
        <taxon>Cytobacillus</taxon>
    </lineage>
</organism>
<dbReference type="EMBL" id="CP042593">
    <property type="protein sequence ID" value="QED49641.1"/>
    <property type="molecule type" value="Genomic_DNA"/>
</dbReference>
<accession>A0A5B8Z9P6</accession>
<keyword evidence="1" id="KW-0732">Signal</keyword>
<proteinExistence type="predicted"/>